<comment type="cofactor">
    <cofactor evidence="17">
        <name>Mg(2+)</name>
        <dbReference type="ChEBI" id="CHEBI:18420"/>
    </cofactor>
</comment>
<feature type="binding site" evidence="17">
    <location>
        <position position="384"/>
    </location>
    <ligand>
        <name>(6S)-NADPHX</name>
        <dbReference type="ChEBI" id="CHEBI:64076"/>
    </ligand>
</feature>
<feature type="binding site" evidence="18">
    <location>
        <position position="61"/>
    </location>
    <ligand>
        <name>K(+)</name>
        <dbReference type="ChEBI" id="CHEBI:29103"/>
    </ligand>
</feature>
<name>A0A5B8FHR5_9RHOB</name>
<keyword evidence="9 18" id="KW-0630">Potassium</keyword>
<comment type="function">
    <text evidence="18">Catalyzes the epimerization of the S- and R-forms of NAD(P)HX, a damaged form of NAD(P)H that is a result of enzymatic or heat-dependent hydration. This is a prerequisite for the S-specific NAD(P)H-hydrate dehydratase to allow the repair of both epimers of NAD(P)HX.</text>
</comment>
<dbReference type="KEGG" id="ppru:FDP22_13830"/>
<feature type="binding site" evidence="17">
    <location>
        <position position="326"/>
    </location>
    <ligand>
        <name>(6S)-NADPHX</name>
        <dbReference type="ChEBI" id="CHEBI:64076"/>
    </ligand>
</feature>
<dbReference type="InterPro" id="IPR029056">
    <property type="entry name" value="Ribokinase-like"/>
</dbReference>
<dbReference type="GO" id="GO:0110051">
    <property type="term" value="P:metabolite repair"/>
    <property type="evidence" value="ECO:0007669"/>
    <property type="project" value="TreeGrafter"/>
</dbReference>
<feature type="binding site" evidence="18">
    <location>
        <begin position="131"/>
        <end position="137"/>
    </location>
    <ligand>
        <name>(6S)-NADPHX</name>
        <dbReference type="ChEBI" id="CHEBI:64076"/>
    </ligand>
</feature>
<keyword evidence="7 17" id="KW-0067">ATP-binding</keyword>
<evidence type="ECO:0000256" key="5">
    <source>
        <dbReference type="ARBA" id="ARBA00022723"/>
    </source>
</evidence>
<feature type="domain" description="YjeF N-terminal" evidence="21">
    <location>
        <begin position="9"/>
        <end position="220"/>
    </location>
</feature>
<evidence type="ECO:0000313" key="22">
    <source>
        <dbReference type="EMBL" id="QDL92771.1"/>
    </source>
</evidence>
<gene>
    <name evidence="18" type="primary">nnrE</name>
    <name evidence="17" type="synonym">nnrD</name>
    <name evidence="22" type="ORF">FDP22_13830</name>
</gene>
<comment type="catalytic activity">
    <reaction evidence="15 17 19">
        <text>(6S)-NADHX + ADP = AMP + phosphate + NADH + H(+)</text>
        <dbReference type="Rhea" id="RHEA:32223"/>
        <dbReference type="ChEBI" id="CHEBI:15378"/>
        <dbReference type="ChEBI" id="CHEBI:43474"/>
        <dbReference type="ChEBI" id="CHEBI:57945"/>
        <dbReference type="ChEBI" id="CHEBI:64074"/>
        <dbReference type="ChEBI" id="CHEBI:456215"/>
        <dbReference type="ChEBI" id="CHEBI:456216"/>
        <dbReference type="EC" id="4.2.1.136"/>
    </reaction>
</comment>
<dbReference type="Gene3D" id="3.40.50.10260">
    <property type="entry name" value="YjeF N-terminal domain"/>
    <property type="match status" value="1"/>
</dbReference>
<dbReference type="PANTHER" id="PTHR12592:SF0">
    <property type="entry name" value="ATP-DEPENDENT (S)-NAD(P)H-HYDRATE DEHYDRATASE"/>
    <property type="match status" value="1"/>
</dbReference>
<dbReference type="EC" id="4.2.1.136" evidence="19"/>
<dbReference type="Proteomes" id="UP000305888">
    <property type="component" value="Chromosome"/>
</dbReference>
<dbReference type="GO" id="GO:0046872">
    <property type="term" value="F:metal ion binding"/>
    <property type="evidence" value="ECO:0007669"/>
    <property type="project" value="UniProtKB-UniRule"/>
</dbReference>
<comment type="cofactor">
    <cofactor evidence="18 19">
        <name>K(+)</name>
        <dbReference type="ChEBI" id="CHEBI:29103"/>
    </cofactor>
    <text evidence="18 19">Binds 1 potassium ion per subunit.</text>
</comment>
<evidence type="ECO:0000256" key="10">
    <source>
        <dbReference type="ARBA" id="ARBA00023027"/>
    </source>
</evidence>
<feature type="domain" description="YjeF C-terminal" evidence="20">
    <location>
        <begin position="228"/>
        <end position="517"/>
    </location>
</feature>
<evidence type="ECO:0000256" key="8">
    <source>
        <dbReference type="ARBA" id="ARBA00022857"/>
    </source>
</evidence>
<comment type="function">
    <text evidence="14 19">Bifunctional enzyme that catalyzes the epimerization of the S- and R-forms of NAD(P)HX and the dehydration of the S-form of NAD(P)HX at the expense of ADP, which is converted to AMP. This allows the repair of both epimers of NAD(P)HX, a damaged form of NAD(P)H that is a result of enzymatic or heat-dependent hydration.</text>
</comment>
<dbReference type="OrthoDB" id="9806925at2"/>
<comment type="caution">
    <text evidence="18">Lacks conserved residue(s) required for the propagation of feature annotation.</text>
</comment>
<evidence type="ECO:0000256" key="3">
    <source>
        <dbReference type="ARBA" id="ARBA00006001"/>
    </source>
</evidence>
<dbReference type="InterPro" id="IPR004443">
    <property type="entry name" value="YjeF_N_dom"/>
</dbReference>
<comment type="catalytic activity">
    <reaction evidence="16 17 19">
        <text>(6S)-NADPHX + ADP = AMP + phosphate + NADPH + H(+)</text>
        <dbReference type="Rhea" id="RHEA:32235"/>
        <dbReference type="ChEBI" id="CHEBI:15378"/>
        <dbReference type="ChEBI" id="CHEBI:43474"/>
        <dbReference type="ChEBI" id="CHEBI:57783"/>
        <dbReference type="ChEBI" id="CHEBI:64076"/>
        <dbReference type="ChEBI" id="CHEBI:456215"/>
        <dbReference type="ChEBI" id="CHEBI:456216"/>
        <dbReference type="EC" id="4.2.1.136"/>
    </reaction>
</comment>
<comment type="similarity">
    <text evidence="17">Belongs to the NnrD/CARKD family.</text>
</comment>
<feature type="binding site" evidence="18">
    <location>
        <begin position="60"/>
        <end position="64"/>
    </location>
    <ligand>
        <name>(6S)-NADPHX</name>
        <dbReference type="ChEBI" id="CHEBI:64076"/>
    </ligand>
</feature>
<dbReference type="PROSITE" id="PS51383">
    <property type="entry name" value="YJEF_C_3"/>
    <property type="match status" value="1"/>
</dbReference>
<evidence type="ECO:0000256" key="11">
    <source>
        <dbReference type="ARBA" id="ARBA00023235"/>
    </source>
</evidence>
<dbReference type="PROSITE" id="PS01050">
    <property type="entry name" value="YJEF_C_2"/>
    <property type="match status" value="1"/>
</dbReference>
<reference evidence="22 23" key="1">
    <citation type="submission" date="2019-06" db="EMBL/GenBank/DDBJ databases">
        <title>Genome sequence of Rhodobacteraceae bacterium D4M1.</title>
        <authorList>
            <person name="Cao J."/>
        </authorList>
    </citation>
    <scope>NUCLEOTIDE SEQUENCE [LARGE SCALE GENOMIC DNA]</scope>
    <source>
        <strain evidence="22 23">D4M1</strain>
    </source>
</reference>
<comment type="catalytic activity">
    <reaction evidence="1 18 19">
        <text>(6R)-NADHX = (6S)-NADHX</text>
        <dbReference type="Rhea" id="RHEA:32215"/>
        <dbReference type="ChEBI" id="CHEBI:64074"/>
        <dbReference type="ChEBI" id="CHEBI:64075"/>
        <dbReference type="EC" id="5.1.99.6"/>
    </reaction>
</comment>
<evidence type="ECO:0000313" key="23">
    <source>
        <dbReference type="Proteomes" id="UP000305888"/>
    </source>
</evidence>
<organism evidence="22 23">
    <name type="scientific">Paroceanicella profunda</name>
    <dbReference type="NCBI Taxonomy" id="2579971"/>
    <lineage>
        <taxon>Bacteria</taxon>
        <taxon>Pseudomonadati</taxon>
        <taxon>Pseudomonadota</taxon>
        <taxon>Alphaproteobacteria</taxon>
        <taxon>Rhodobacterales</taxon>
        <taxon>Paracoccaceae</taxon>
        <taxon>Paroceanicella</taxon>
    </lineage>
</organism>
<dbReference type="Pfam" id="PF03853">
    <property type="entry name" value="YjeF_N"/>
    <property type="match status" value="1"/>
</dbReference>
<evidence type="ECO:0000256" key="17">
    <source>
        <dbReference type="HAMAP-Rule" id="MF_01965"/>
    </source>
</evidence>
<proteinExistence type="inferred from homology"/>
<dbReference type="GO" id="GO:0005524">
    <property type="term" value="F:ATP binding"/>
    <property type="evidence" value="ECO:0007669"/>
    <property type="project" value="UniProtKB-UniRule"/>
</dbReference>
<dbReference type="InterPro" id="IPR036652">
    <property type="entry name" value="YjeF_N_dom_sf"/>
</dbReference>
<keyword evidence="5 18" id="KW-0479">Metal-binding</keyword>
<dbReference type="PIRSF" id="PIRSF017184">
    <property type="entry name" value="Nnr"/>
    <property type="match status" value="1"/>
</dbReference>
<dbReference type="AlphaFoldDB" id="A0A5B8FHR5"/>
<feature type="binding site" evidence="17">
    <location>
        <position position="463"/>
    </location>
    <ligand>
        <name>(6S)-NADPHX</name>
        <dbReference type="ChEBI" id="CHEBI:64076"/>
    </ligand>
</feature>
<comment type="similarity">
    <text evidence="4 19">In the C-terminal section; belongs to the NnrD/CARKD family.</text>
</comment>
<evidence type="ECO:0000256" key="16">
    <source>
        <dbReference type="ARBA" id="ARBA00049209"/>
    </source>
</evidence>
<dbReference type="HAMAP" id="MF_01966">
    <property type="entry name" value="NADHX_epimerase"/>
    <property type="match status" value="1"/>
</dbReference>
<dbReference type="NCBIfam" id="TIGR00197">
    <property type="entry name" value="yjeF_nterm"/>
    <property type="match status" value="1"/>
</dbReference>
<dbReference type="Gene3D" id="3.40.1190.20">
    <property type="match status" value="1"/>
</dbReference>
<keyword evidence="8 17" id="KW-0521">NADP</keyword>
<evidence type="ECO:0000256" key="1">
    <source>
        <dbReference type="ARBA" id="ARBA00000013"/>
    </source>
</evidence>
<comment type="function">
    <text evidence="17">Catalyzes the dehydration of the S-form of NAD(P)HX at the expense of ADP, which is converted to AMP. Together with NAD(P)HX epimerase, which catalyzes the epimerization of the S- and R-forms, the enzyme allows the repair of both epimers of NAD(P)HX, a damaged form of NAD(P)H that is a result of enzymatic or heat-dependent hydration.</text>
</comment>
<evidence type="ECO:0000256" key="7">
    <source>
        <dbReference type="ARBA" id="ARBA00022840"/>
    </source>
</evidence>
<evidence type="ECO:0000256" key="6">
    <source>
        <dbReference type="ARBA" id="ARBA00022741"/>
    </source>
</evidence>
<evidence type="ECO:0000256" key="13">
    <source>
        <dbReference type="ARBA" id="ARBA00023268"/>
    </source>
</evidence>
<evidence type="ECO:0000259" key="20">
    <source>
        <dbReference type="PROSITE" id="PS51383"/>
    </source>
</evidence>
<dbReference type="GO" id="GO:0046496">
    <property type="term" value="P:nicotinamide nucleotide metabolic process"/>
    <property type="evidence" value="ECO:0007669"/>
    <property type="project" value="UniProtKB-UniRule"/>
</dbReference>
<keyword evidence="13" id="KW-0511">Multifunctional enzyme</keyword>
<feature type="binding site" evidence="18">
    <location>
        <position position="127"/>
    </location>
    <ligand>
        <name>K(+)</name>
        <dbReference type="ChEBI" id="CHEBI:29103"/>
    </ligand>
</feature>
<dbReference type="SUPFAM" id="SSF64153">
    <property type="entry name" value="YjeF N-terminal domain-like"/>
    <property type="match status" value="1"/>
</dbReference>
<evidence type="ECO:0000256" key="2">
    <source>
        <dbReference type="ARBA" id="ARBA00000909"/>
    </source>
</evidence>
<feature type="binding site" evidence="17">
    <location>
        <begin position="429"/>
        <end position="433"/>
    </location>
    <ligand>
        <name>AMP</name>
        <dbReference type="ChEBI" id="CHEBI:456215"/>
    </ligand>
</feature>
<dbReference type="InterPro" id="IPR000631">
    <property type="entry name" value="CARKD"/>
</dbReference>
<evidence type="ECO:0000256" key="19">
    <source>
        <dbReference type="PIRNR" id="PIRNR017184"/>
    </source>
</evidence>
<dbReference type="EC" id="5.1.99.6" evidence="19"/>
<keyword evidence="12 17" id="KW-0456">Lyase</keyword>
<dbReference type="PANTHER" id="PTHR12592">
    <property type="entry name" value="ATP-DEPENDENT (S)-NAD(P)H-HYDRATE DEHYDRATASE FAMILY MEMBER"/>
    <property type="match status" value="1"/>
</dbReference>
<dbReference type="CDD" id="cd01171">
    <property type="entry name" value="YXKO-related"/>
    <property type="match status" value="1"/>
</dbReference>
<dbReference type="NCBIfam" id="TIGR00196">
    <property type="entry name" value="yjeF_cterm"/>
    <property type="match status" value="1"/>
</dbReference>
<keyword evidence="23" id="KW-1185">Reference proteome</keyword>
<dbReference type="RefSeq" id="WP_138574531.1">
    <property type="nucleotide sequence ID" value="NZ_CP040818.1"/>
</dbReference>
<comment type="similarity">
    <text evidence="3 19">In the N-terminal section; belongs to the NnrE/AIBP family.</text>
</comment>
<feature type="binding site" evidence="17">
    <location>
        <position position="263"/>
    </location>
    <ligand>
        <name>(6S)-NADPHX</name>
        <dbReference type="ChEBI" id="CHEBI:64076"/>
    </ligand>
</feature>
<comment type="similarity">
    <text evidence="18">Belongs to the NnrE/AIBP family.</text>
</comment>
<feature type="binding site" evidence="17">
    <location>
        <position position="462"/>
    </location>
    <ligand>
        <name>AMP</name>
        <dbReference type="ChEBI" id="CHEBI:456215"/>
    </ligand>
</feature>
<comment type="catalytic activity">
    <reaction evidence="2 18 19">
        <text>(6R)-NADPHX = (6S)-NADPHX</text>
        <dbReference type="Rhea" id="RHEA:32227"/>
        <dbReference type="ChEBI" id="CHEBI:64076"/>
        <dbReference type="ChEBI" id="CHEBI:64077"/>
        <dbReference type="EC" id="5.1.99.6"/>
    </reaction>
</comment>
<feature type="binding site" evidence="18">
    <location>
        <position position="162"/>
    </location>
    <ligand>
        <name>(6S)-NADPHX</name>
        <dbReference type="ChEBI" id="CHEBI:64076"/>
    </ligand>
</feature>
<evidence type="ECO:0000256" key="9">
    <source>
        <dbReference type="ARBA" id="ARBA00022958"/>
    </source>
</evidence>
<evidence type="ECO:0000259" key="21">
    <source>
        <dbReference type="PROSITE" id="PS51385"/>
    </source>
</evidence>
<feature type="binding site" evidence="18">
    <location>
        <position position="165"/>
    </location>
    <ligand>
        <name>K(+)</name>
        <dbReference type="ChEBI" id="CHEBI:29103"/>
    </ligand>
</feature>
<evidence type="ECO:0000256" key="12">
    <source>
        <dbReference type="ARBA" id="ARBA00023239"/>
    </source>
</evidence>
<dbReference type="InterPro" id="IPR030677">
    <property type="entry name" value="Nnr"/>
</dbReference>
<dbReference type="SUPFAM" id="SSF53613">
    <property type="entry name" value="Ribokinase-like"/>
    <property type="match status" value="1"/>
</dbReference>
<keyword evidence="6 17" id="KW-0547">Nucleotide-binding</keyword>
<accession>A0A5B8FHR5</accession>
<dbReference type="PROSITE" id="PS51385">
    <property type="entry name" value="YJEF_N"/>
    <property type="match status" value="1"/>
</dbReference>
<keyword evidence="11 18" id="KW-0413">Isomerase</keyword>
<dbReference type="InterPro" id="IPR017953">
    <property type="entry name" value="Carbohydrate_kinase_pred_CS"/>
</dbReference>
<keyword evidence="10 17" id="KW-0520">NAD</keyword>
<dbReference type="EMBL" id="CP040818">
    <property type="protein sequence ID" value="QDL92771.1"/>
    <property type="molecule type" value="Genomic_DNA"/>
</dbReference>
<dbReference type="GO" id="GO:0052856">
    <property type="term" value="F:NAD(P)HX epimerase activity"/>
    <property type="evidence" value="ECO:0007669"/>
    <property type="project" value="UniProtKB-UniRule"/>
</dbReference>
<dbReference type="GO" id="GO:0052855">
    <property type="term" value="F:ADP-dependent NAD(P)H-hydrate dehydratase activity"/>
    <property type="evidence" value="ECO:0007669"/>
    <property type="project" value="UniProtKB-UniRule"/>
</dbReference>
<dbReference type="Pfam" id="PF01256">
    <property type="entry name" value="Carb_kinase"/>
    <property type="match status" value="1"/>
</dbReference>
<dbReference type="HAMAP" id="MF_01965">
    <property type="entry name" value="NADHX_dehydratase"/>
    <property type="match status" value="1"/>
</dbReference>
<sequence length="519" mass="52065">MELLTAAQMRAAENETIGRGAVTGAELMERAGAGVVAALMARWPDTATRGRAAVFCGPGNNGGDGFVIARLLRATNWNIDLFLLGEERKLPPDAAANCARWRAMGGTVADLATLDLSGIAAAGLVVDAVFGTGLSRPIPEPLSTLAEGLAALGRGRHVVAVDLPSGLCSDSGRALGRHPLRADLTVTFHSPKPGHYLGLGPETCGALEVVDIGLPHLPVAGAARLAQPGGRAGVGRLAKAASGHKFNHGHLLVLSGGVGHGGAARLAARAGLRVGAGLVTLGCPPAALMENAMRLDAIMLRALAGPEALADMLEDRRITALCLGPGLGAGPRHAARTRGLVAAALGAGRGVVLDADALTAFEAEPETLFAAIAAGEGGTVLTPHAGEFARLFPDLAAKLDGEATTGPAVSRLDAVRAAAGRAGAVVLLKGPDTVIDAPGAACVVNDASYARAAPWLATAGAGDVLAGLIAGLLARGLAPADAAESGAWLHTEAARGFGPGLISEDLPERIPRVLADLGL</sequence>
<evidence type="ECO:0000256" key="18">
    <source>
        <dbReference type="HAMAP-Rule" id="MF_01966"/>
    </source>
</evidence>
<evidence type="ECO:0000256" key="4">
    <source>
        <dbReference type="ARBA" id="ARBA00009524"/>
    </source>
</evidence>
<evidence type="ECO:0000256" key="14">
    <source>
        <dbReference type="ARBA" id="ARBA00025153"/>
    </source>
</evidence>
<protein>
    <recommendedName>
        <fullName evidence="19">Bifunctional NAD(P)H-hydrate repair enzyme</fullName>
    </recommendedName>
    <alternativeName>
        <fullName evidence="19">Nicotinamide nucleotide repair protein</fullName>
    </alternativeName>
    <domain>
        <recommendedName>
            <fullName evidence="19">ADP-dependent (S)-NAD(P)H-hydrate dehydratase</fullName>
            <ecNumber evidence="19">4.2.1.136</ecNumber>
        </recommendedName>
        <alternativeName>
            <fullName evidence="19">ADP-dependent NAD(P)HX dehydratase</fullName>
        </alternativeName>
    </domain>
    <domain>
        <recommendedName>
            <fullName evidence="19">NAD(P)H-hydrate epimerase</fullName>
            <ecNumber evidence="19">5.1.99.6</ecNumber>
        </recommendedName>
    </domain>
</protein>
<comment type="subunit">
    <text evidence="17">Homotetramer.</text>
</comment>
<evidence type="ECO:0000256" key="15">
    <source>
        <dbReference type="ARBA" id="ARBA00048238"/>
    </source>
</evidence>